<dbReference type="InterPro" id="IPR023365">
    <property type="entry name" value="Sortase_dom-sf"/>
</dbReference>
<evidence type="ECO:0000313" key="4">
    <source>
        <dbReference type="Proteomes" id="UP000830167"/>
    </source>
</evidence>
<dbReference type="EMBL" id="CP089291">
    <property type="protein sequence ID" value="UOF89514.1"/>
    <property type="molecule type" value="Genomic_DNA"/>
</dbReference>
<name>A0ABY4CGM9_9BACL</name>
<evidence type="ECO:0000313" key="3">
    <source>
        <dbReference type="EMBL" id="UOF89514.1"/>
    </source>
</evidence>
<feature type="transmembrane region" description="Helical" evidence="2">
    <location>
        <begin position="6"/>
        <end position="31"/>
    </location>
</feature>
<evidence type="ECO:0000256" key="2">
    <source>
        <dbReference type="SAM" id="Phobius"/>
    </source>
</evidence>
<dbReference type="InterPro" id="IPR041999">
    <property type="entry name" value="Sortase_D_1"/>
</dbReference>
<sequence>MTKRTFIRWIGAGLPVVGTAVLLYPLFLLAYSHIMSSILLHQAQHIISDANTTEPNYLPVQKSDSIHQPNRQPNTRISGLYPVPAPALSRIPEKGKVIGELSIPELHLNEPILEGTDQPELAKAPGHLPSSVMPGQIGKSIIAAHNVTTFHQIDSLKPGTKILVTTEQGTFTFSVMNQRILHVNDPLPNTAYPALDLETCYPLNAWHLTDQRLFVEAALVKSIPNSSH</sequence>
<keyword evidence="4" id="KW-1185">Reference proteome</keyword>
<dbReference type="CDD" id="cd05828">
    <property type="entry name" value="Sortase_D_1"/>
    <property type="match status" value="1"/>
</dbReference>
<accession>A0ABY4CGM9</accession>
<dbReference type="InterPro" id="IPR005754">
    <property type="entry name" value="Sortase"/>
</dbReference>
<keyword evidence="2" id="KW-1133">Transmembrane helix</keyword>
<dbReference type="Pfam" id="PF04203">
    <property type="entry name" value="Sortase"/>
    <property type="match status" value="1"/>
</dbReference>
<dbReference type="Gene3D" id="2.40.260.10">
    <property type="entry name" value="Sortase"/>
    <property type="match status" value="1"/>
</dbReference>
<organism evidence="3 4">
    <name type="scientific">Fodinisporobacter ferrooxydans</name>
    <dbReference type="NCBI Taxonomy" id="2901836"/>
    <lineage>
        <taxon>Bacteria</taxon>
        <taxon>Bacillati</taxon>
        <taxon>Bacillota</taxon>
        <taxon>Bacilli</taxon>
        <taxon>Bacillales</taxon>
        <taxon>Alicyclobacillaceae</taxon>
        <taxon>Fodinisporobacter</taxon>
    </lineage>
</organism>
<keyword evidence="1" id="KW-0378">Hydrolase</keyword>
<evidence type="ECO:0000256" key="1">
    <source>
        <dbReference type="ARBA" id="ARBA00022801"/>
    </source>
</evidence>
<dbReference type="NCBIfam" id="TIGR01076">
    <property type="entry name" value="sortase_fam"/>
    <property type="match status" value="1"/>
</dbReference>
<keyword evidence="2" id="KW-0812">Transmembrane</keyword>
<proteinExistence type="predicted"/>
<dbReference type="SUPFAM" id="SSF63817">
    <property type="entry name" value="Sortase"/>
    <property type="match status" value="1"/>
</dbReference>
<keyword evidence="2" id="KW-0472">Membrane</keyword>
<dbReference type="RefSeq" id="WP_347436203.1">
    <property type="nucleotide sequence ID" value="NZ_CP089291.1"/>
</dbReference>
<reference evidence="3" key="1">
    <citation type="submission" date="2021-12" db="EMBL/GenBank/DDBJ databases">
        <title>Alicyclobacillaceae gen. nov., sp. nov., isolated from chalcocite enrichment system.</title>
        <authorList>
            <person name="Jiang Z."/>
        </authorList>
    </citation>
    <scope>NUCLEOTIDE SEQUENCE</scope>
    <source>
        <strain evidence="3">MYW30-H2</strain>
    </source>
</reference>
<protein>
    <submittedName>
        <fullName evidence="3">Class D sortase</fullName>
    </submittedName>
</protein>
<dbReference type="Proteomes" id="UP000830167">
    <property type="component" value="Chromosome"/>
</dbReference>
<gene>
    <name evidence="3" type="ORF">LSG31_16690</name>
</gene>